<dbReference type="NCBIfam" id="NF009802">
    <property type="entry name" value="PRK13286.1"/>
    <property type="match status" value="1"/>
</dbReference>
<reference evidence="3 4" key="1">
    <citation type="journal article" date="2012" name="Genome Biol.">
        <title>Genome and low-iron response of an oceanic diatom adapted to chronic iron limitation.</title>
        <authorList>
            <person name="Lommer M."/>
            <person name="Specht M."/>
            <person name="Roy A.S."/>
            <person name="Kraemer L."/>
            <person name="Andreson R."/>
            <person name="Gutowska M.A."/>
            <person name="Wolf J."/>
            <person name="Bergner S.V."/>
            <person name="Schilhabel M.B."/>
            <person name="Klostermeier U.C."/>
            <person name="Beiko R.G."/>
            <person name="Rosenstiel P."/>
            <person name="Hippler M."/>
            <person name="Laroche J."/>
        </authorList>
    </citation>
    <scope>NUCLEOTIDE SEQUENCE [LARGE SCALE GENOMIC DNA]</scope>
    <source>
        <strain evidence="3 4">CCMP1005</strain>
    </source>
</reference>
<dbReference type="EMBL" id="AGNL01047550">
    <property type="protein sequence ID" value="EJK46767.1"/>
    <property type="molecule type" value="Genomic_DNA"/>
</dbReference>
<evidence type="ECO:0000313" key="4">
    <source>
        <dbReference type="Proteomes" id="UP000266841"/>
    </source>
</evidence>
<dbReference type="AlphaFoldDB" id="K0RJC7"/>
<dbReference type="GO" id="GO:0016811">
    <property type="term" value="F:hydrolase activity, acting on carbon-nitrogen (but not peptide) bonds, in linear amides"/>
    <property type="evidence" value="ECO:0007669"/>
    <property type="project" value="TreeGrafter"/>
</dbReference>
<dbReference type="SUPFAM" id="SSF56317">
    <property type="entry name" value="Carbon-nitrogen hydrolase"/>
    <property type="match status" value="1"/>
</dbReference>
<dbReference type="InterPro" id="IPR036526">
    <property type="entry name" value="C-N_Hydrolase_sf"/>
</dbReference>
<evidence type="ECO:0000259" key="2">
    <source>
        <dbReference type="PROSITE" id="PS50263"/>
    </source>
</evidence>
<sequence>MSRHGDISSSPDTVGVCVFQYPMPRLHTNEEVIENAKKICDIVKGTKIGLPGMDLIVFPEYSTMGIMYDRQEMFDTACAIPGPLTDMFGEACKEAGVWGVFSLTGEQHEEHPKKNPYNTLVLINDKGEIVQKYRKLLPWTPIEGWTPGNLGTLVNEGPKGMKISMIICDDGNYPEIWRDCAMKGAELIIRPQGYMYPAKDQQVQVSKTMAWCNQVYVAVANASGFDGVYTYFGHSAVIGMDGRTLGECGTEDNGIQFAQLSISGIRDARANDQSQNQLFKLTHRGYTGVYANGDGEKGLAECPFDWYKTWVNNPILAQKMAEGVTRKTIGVSCCPVAGIPEPKEEEEEVLCHELEQDHFAQEKKSFDIRACFYFRSGFMFVSFWFHWGQA</sequence>
<dbReference type="InterPro" id="IPR050345">
    <property type="entry name" value="Aliph_Amidase/BUP"/>
</dbReference>
<gene>
    <name evidence="3" type="ORF">THAOC_34549</name>
</gene>
<dbReference type="PANTHER" id="PTHR43674">
    <property type="entry name" value="NITRILASE C965.09-RELATED"/>
    <property type="match status" value="1"/>
</dbReference>
<feature type="domain" description="CN hydrolase" evidence="2">
    <location>
        <begin position="14"/>
        <end position="262"/>
    </location>
</feature>
<organism evidence="3 4">
    <name type="scientific">Thalassiosira oceanica</name>
    <name type="common">Marine diatom</name>
    <dbReference type="NCBI Taxonomy" id="159749"/>
    <lineage>
        <taxon>Eukaryota</taxon>
        <taxon>Sar</taxon>
        <taxon>Stramenopiles</taxon>
        <taxon>Ochrophyta</taxon>
        <taxon>Bacillariophyta</taxon>
        <taxon>Coscinodiscophyceae</taxon>
        <taxon>Thalassiosirophycidae</taxon>
        <taxon>Thalassiosirales</taxon>
        <taxon>Thalassiosiraceae</taxon>
        <taxon>Thalassiosira</taxon>
    </lineage>
</organism>
<accession>K0RJC7</accession>
<dbReference type="CDD" id="cd07565">
    <property type="entry name" value="aliphatic_amidase"/>
    <property type="match status" value="1"/>
</dbReference>
<dbReference type="Gene3D" id="3.60.110.10">
    <property type="entry name" value="Carbon-nitrogen hydrolase"/>
    <property type="match status" value="1"/>
</dbReference>
<dbReference type="OMA" id="KIMPWVP"/>
<dbReference type="Proteomes" id="UP000266841">
    <property type="component" value="Unassembled WGS sequence"/>
</dbReference>
<dbReference type="Pfam" id="PF00795">
    <property type="entry name" value="CN_hydrolase"/>
    <property type="match status" value="1"/>
</dbReference>
<proteinExistence type="predicted"/>
<name>K0RJC7_THAOC</name>
<dbReference type="PROSITE" id="PS50263">
    <property type="entry name" value="CN_HYDROLASE"/>
    <property type="match status" value="1"/>
</dbReference>
<comment type="caution">
    <text evidence="3">The sequence shown here is derived from an EMBL/GenBank/DDBJ whole genome shotgun (WGS) entry which is preliminary data.</text>
</comment>
<evidence type="ECO:0000313" key="3">
    <source>
        <dbReference type="EMBL" id="EJK46767.1"/>
    </source>
</evidence>
<dbReference type="eggNOG" id="KOG0806">
    <property type="taxonomic scope" value="Eukaryota"/>
</dbReference>
<evidence type="ECO:0000256" key="1">
    <source>
        <dbReference type="ARBA" id="ARBA00022801"/>
    </source>
</evidence>
<protein>
    <recommendedName>
        <fullName evidence="2">CN hydrolase domain-containing protein</fullName>
    </recommendedName>
</protein>
<dbReference type="InterPro" id="IPR003010">
    <property type="entry name" value="C-N_Hydrolase"/>
</dbReference>
<dbReference type="PANTHER" id="PTHR43674:SF14">
    <property type="entry name" value="ALIPHATIC AMIDASE"/>
    <property type="match status" value="1"/>
</dbReference>
<dbReference type="OrthoDB" id="10250282at2759"/>
<keyword evidence="4" id="KW-1185">Reference proteome</keyword>
<keyword evidence="1" id="KW-0378">Hydrolase</keyword>